<accession>A0ABN2U816</accession>
<evidence type="ECO:0000256" key="1">
    <source>
        <dbReference type="SAM" id="MobiDB-lite"/>
    </source>
</evidence>
<sequence>MAGSLARLRSSWTGGQPSCHRGRDAHACSAPTGRPGVDEGGRLLPPSVHFNDWTDPDQITAELVADLERIGSTR</sequence>
<reference evidence="2 3" key="1">
    <citation type="journal article" date="2019" name="Int. J. Syst. Evol. Microbiol.">
        <title>The Global Catalogue of Microorganisms (GCM) 10K type strain sequencing project: providing services to taxonomists for standard genome sequencing and annotation.</title>
        <authorList>
            <consortium name="The Broad Institute Genomics Platform"/>
            <consortium name="The Broad Institute Genome Sequencing Center for Infectious Disease"/>
            <person name="Wu L."/>
            <person name="Ma J."/>
        </authorList>
    </citation>
    <scope>NUCLEOTIDE SEQUENCE [LARGE SCALE GENOMIC DNA]</scope>
    <source>
        <strain evidence="2 3">JCM 14283</strain>
    </source>
</reference>
<gene>
    <name evidence="2" type="ORF">GCM10009740_20860</name>
</gene>
<evidence type="ECO:0000313" key="2">
    <source>
        <dbReference type="EMBL" id="GAA2030942.1"/>
    </source>
</evidence>
<name>A0ABN2U816_9MICO</name>
<proteinExistence type="predicted"/>
<keyword evidence="3" id="KW-1185">Reference proteome</keyword>
<dbReference type="EMBL" id="BAAANB010000021">
    <property type="protein sequence ID" value="GAA2030942.1"/>
    <property type="molecule type" value="Genomic_DNA"/>
</dbReference>
<organism evidence="2 3">
    <name type="scientific">Terrabacter terrae</name>
    <dbReference type="NCBI Taxonomy" id="318434"/>
    <lineage>
        <taxon>Bacteria</taxon>
        <taxon>Bacillati</taxon>
        <taxon>Actinomycetota</taxon>
        <taxon>Actinomycetes</taxon>
        <taxon>Micrococcales</taxon>
        <taxon>Intrasporangiaceae</taxon>
        <taxon>Terrabacter</taxon>
    </lineage>
</organism>
<evidence type="ECO:0000313" key="3">
    <source>
        <dbReference type="Proteomes" id="UP001501285"/>
    </source>
</evidence>
<feature type="region of interest" description="Disordered" evidence="1">
    <location>
        <begin position="1"/>
        <end position="45"/>
    </location>
</feature>
<comment type="caution">
    <text evidence="2">The sequence shown here is derived from an EMBL/GenBank/DDBJ whole genome shotgun (WGS) entry which is preliminary data.</text>
</comment>
<dbReference type="Proteomes" id="UP001501285">
    <property type="component" value="Unassembled WGS sequence"/>
</dbReference>
<protein>
    <submittedName>
        <fullName evidence="2">Uncharacterized protein</fullName>
    </submittedName>
</protein>